<sequence>MPSNFDEMEDPRVDREEETVVKFASNCGSTSDRSLFECEAEEKANVVELAIVSLQTPSRSKCGVV</sequence>
<accession>A0A310SSW4</accession>
<name>A0A310SSW4_9HYME</name>
<protein>
    <submittedName>
        <fullName evidence="1">Uncharacterized protein</fullName>
    </submittedName>
</protein>
<evidence type="ECO:0000313" key="1">
    <source>
        <dbReference type="EMBL" id="OAD59155.1"/>
    </source>
</evidence>
<dbReference type="Proteomes" id="UP000250275">
    <property type="component" value="Unassembled WGS sequence"/>
</dbReference>
<reference evidence="1 2" key="1">
    <citation type="submission" date="2015-07" db="EMBL/GenBank/DDBJ databases">
        <title>The genome of Eufriesea mexicana.</title>
        <authorList>
            <person name="Pan H."/>
            <person name="Kapheim K."/>
        </authorList>
    </citation>
    <scope>NUCLEOTIDE SEQUENCE [LARGE SCALE GENOMIC DNA]</scope>
    <source>
        <strain evidence="1">0111107269</strain>
        <tissue evidence="1">Whole body</tissue>
    </source>
</reference>
<dbReference type="EMBL" id="KQ760744">
    <property type="protein sequence ID" value="OAD59155.1"/>
    <property type="molecule type" value="Genomic_DNA"/>
</dbReference>
<organism evidence="1 2">
    <name type="scientific">Eufriesea mexicana</name>
    <dbReference type="NCBI Taxonomy" id="516756"/>
    <lineage>
        <taxon>Eukaryota</taxon>
        <taxon>Metazoa</taxon>
        <taxon>Ecdysozoa</taxon>
        <taxon>Arthropoda</taxon>
        <taxon>Hexapoda</taxon>
        <taxon>Insecta</taxon>
        <taxon>Pterygota</taxon>
        <taxon>Neoptera</taxon>
        <taxon>Endopterygota</taxon>
        <taxon>Hymenoptera</taxon>
        <taxon>Apocrita</taxon>
        <taxon>Aculeata</taxon>
        <taxon>Apoidea</taxon>
        <taxon>Anthophila</taxon>
        <taxon>Apidae</taxon>
        <taxon>Eufriesea</taxon>
    </lineage>
</organism>
<proteinExistence type="predicted"/>
<evidence type="ECO:0000313" key="2">
    <source>
        <dbReference type="Proteomes" id="UP000250275"/>
    </source>
</evidence>
<keyword evidence="2" id="KW-1185">Reference proteome</keyword>
<gene>
    <name evidence="1" type="ORF">WN48_09691</name>
</gene>
<dbReference type="AlphaFoldDB" id="A0A310SSW4"/>